<organism evidence="2 3">
    <name type="scientific">Roseomonas populi</name>
    <dbReference type="NCBI Taxonomy" id="3121582"/>
    <lineage>
        <taxon>Bacteria</taxon>
        <taxon>Pseudomonadati</taxon>
        <taxon>Pseudomonadota</taxon>
        <taxon>Alphaproteobacteria</taxon>
        <taxon>Acetobacterales</taxon>
        <taxon>Roseomonadaceae</taxon>
        <taxon>Roseomonas</taxon>
    </lineage>
</organism>
<dbReference type="SUPFAM" id="SSF51569">
    <property type="entry name" value="Aldolase"/>
    <property type="match status" value="1"/>
</dbReference>
<dbReference type="PANTHER" id="PTHR12128">
    <property type="entry name" value="DIHYDRODIPICOLINATE SYNTHASE"/>
    <property type="match status" value="1"/>
</dbReference>
<dbReference type="Proteomes" id="UP001524642">
    <property type="component" value="Unassembled WGS sequence"/>
</dbReference>
<evidence type="ECO:0000313" key="3">
    <source>
        <dbReference type="Proteomes" id="UP001524642"/>
    </source>
</evidence>
<evidence type="ECO:0000313" key="2">
    <source>
        <dbReference type="EMBL" id="MCR0985317.1"/>
    </source>
</evidence>
<reference evidence="2 3" key="1">
    <citation type="submission" date="2022-06" db="EMBL/GenBank/DDBJ databases">
        <title>Roseomonas CN29.</title>
        <authorList>
            <person name="Cheng Y."/>
            <person name="He X."/>
        </authorList>
    </citation>
    <scope>NUCLEOTIDE SEQUENCE [LARGE SCALE GENOMIC DNA]</scope>
    <source>
        <strain evidence="2 3">CN29</strain>
    </source>
</reference>
<accession>A0ABT1XB31</accession>
<dbReference type="RefSeq" id="WP_257718970.1">
    <property type="nucleotide sequence ID" value="NZ_JANJOU010000032.1"/>
</dbReference>
<dbReference type="EMBL" id="JANJOU010000032">
    <property type="protein sequence ID" value="MCR0985317.1"/>
    <property type="molecule type" value="Genomic_DNA"/>
</dbReference>
<evidence type="ECO:0000256" key="1">
    <source>
        <dbReference type="ARBA" id="ARBA00023239"/>
    </source>
</evidence>
<dbReference type="Gene3D" id="3.20.20.70">
    <property type="entry name" value="Aldolase class I"/>
    <property type="match status" value="1"/>
</dbReference>
<keyword evidence="1" id="KW-0456">Lyase</keyword>
<proteinExistence type="predicted"/>
<dbReference type="InterPro" id="IPR013785">
    <property type="entry name" value="Aldolase_TIM"/>
</dbReference>
<protein>
    <submittedName>
        <fullName evidence="2">Dihydrodipicolinate synthase family protein</fullName>
    </submittedName>
</protein>
<sequence>MPLHRPLHRTDLPPETLSLLRRGVAIPAHPLALDAGRRFDRRHQRALTRYYVDAGSGGLAVGVHTTQFEIRDVGLYAPVLEAAMEDARGWTDRPMVMVAGLAGRTAQAVQEARTAVSLGYHAGLLSLAAMKGASPEEILEHCRTVAAEIPLVGFYLQPSVGGIPLGVDFWRAFCAIDNVVAVKVAPFNRYRTLDVVRGLAEARAEDRVTLYTGNDDHIVLDLVTPFTVRRDGEAVTLRFQGGLLGHWSVWTRGAVRLLERLKEAVAAGPLPPEILALDSAVTDCNAAFFDVANDFHGCIAGCHEVLRRQGLLEGTWCLNPAEGLSLGQAEAIDRVLRLYPEFSDDEFVAANRERWLS</sequence>
<dbReference type="PANTHER" id="PTHR12128:SF51">
    <property type="entry name" value="BLL4205 PROTEIN"/>
    <property type="match status" value="1"/>
</dbReference>
<dbReference type="CDD" id="cd00408">
    <property type="entry name" value="DHDPS-like"/>
    <property type="match status" value="1"/>
</dbReference>
<name>A0ABT1XB31_9PROT</name>
<dbReference type="Pfam" id="PF00701">
    <property type="entry name" value="DHDPS"/>
    <property type="match status" value="1"/>
</dbReference>
<gene>
    <name evidence="2" type="ORF">NRP21_25025</name>
</gene>
<dbReference type="InterPro" id="IPR002220">
    <property type="entry name" value="DapA-like"/>
</dbReference>
<keyword evidence="3" id="KW-1185">Reference proteome</keyword>
<dbReference type="SMART" id="SM01130">
    <property type="entry name" value="DHDPS"/>
    <property type="match status" value="1"/>
</dbReference>
<comment type="caution">
    <text evidence="2">The sequence shown here is derived from an EMBL/GenBank/DDBJ whole genome shotgun (WGS) entry which is preliminary data.</text>
</comment>